<proteinExistence type="predicted"/>
<dbReference type="Proteomes" id="UP000287756">
    <property type="component" value="Plasmid pLDW-31"/>
</dbReference>
<reference evidence="1 2" key="1">
    <citation type="submission" date="2018-01" db="EMBL/GenBank/DDBJ databases">
        <title>The whole genome sequencing and assembly of Halobacillus litoralis ERB031 strain.</title>
        <authorList>
            <person name="Lee S.-J."/>
            <person name="Park M.-K."/>
            <person name="Kim J.-Y."/>
            <person name="Lee Y.-J."/>
            <person name="Yi H."/>
            <person name="Bahn Y.-S."/>
            <person name="Kim J.F."/>
            <person name="Lee D.-W."/>
        </authorList>
    </citation>
    <scope>NUCLEOTIDE SEQUENCE [LARGE SCALE GENOMIC DNA]</scope>
    <source>
        <strain evidence="1 2">ERB 031</strain>
        <plasmid evidence="2">pldw-31</plasmid>
    </source>
</reference>
<gene>
    <name evidence="1" type="ORF">HLI_21010</name>
</gene>
<evidence type="ECO:0000313" key="2">
    <source>
        <dbReference type="Proteomes" id="UP000287756"/>
    </source>
</evidence>
<evidence type="ECO:0000313" key="1">
    <source>
        <dbReference type="EMBL" id="QAS54740.1"/>
    </source>
</evidence>
<evidence type="ECO:0008006" key="3">
    <source>
        <dbReference type="Google" id="ProtNLM"/>
    </source>
</evidence>
<dbReference type="OrthoDB" id="474235at2"/>
<dbReference type="EMBL" id="CP026119">
    <property type="protein sequence ID" value="QAS54740.1"/>
    <property type="molecule type" value="Genomic_DNA"/>
</dbReference>
<name>A0A410MJ71_9BACI</name>
<protein>
    <recommendedName>
        <fullName evidence="3">DNA-binding domain-containing protein</fullName>
    </recommendedName>
</protein>
<dbReference type="AlphaFoldDB" id="A0A410MJ71"/>
<accession>A0A410MJ71</accession>
<geneLocation type="plasmid" evidence="2">
    <name>pldw-31</name>
</geneLocation>
<dbReference type="KEGG" id="hli:HLI_21010"/>
<sequence length="257" mass="30898">MTVINLQKFITDYVRNPKVRRFPIESIESYKFELNEKKLLKELDFNILNKLAINLQNKRSKRLEQQFPEFVMGLKHHNCYAEYIENYLSKFTEAYLTPQYEMENFMEFSVNYIKENSLPEYFIDMANYCYFLSKTMIEEFDSVANERDVDRHIPLMINRPFNIVNLDYDIDSVLEMVEGERDEPIARKHIILVQKDFFEPEDLIINEVDEQILSMLRSNYSLNDILANFKNPAYSQLEVKEYLTELYKSNLISYKEK</sequence>
<keyword evidence="1" id="KW-0614">Plasmid</keyword>
<dbReference type="RefSeq" id="WP_128526970.1">
    <property type="nucleotide sequence ID" value="NZ_CP026119.1"/>
</dbReference>
<organism evidence="1 2">
    <name type="scientific">Halobacillus litoralis</name>
    <dbReference type="NCBI Taxonomy" id="45668"/>
    <lineage>
        <taxon>Bacteria</taxon>
        <taxon>Bacillati</taxon>
        <taxon>Bacillota</taxon>
        <taxon>Bacilli</taxon>
        <taxon>Bacillales</taxon>
        <taxon>Bacillaceae</taxon>
        <taxon>Halobacillus</taxon>
    </lineage>
</organism>